<dbReference type="VEuPathDB" id="FungiDB:GVI51_M03003"/>
<dbReference type="GO" id="GO:0005770">
    <property type="term" value="C:late endosome"/>
    <property type="evidence" value="ECO:0007669"/>
    <property type="project" value="EnsemblFungi"/>
</dbReference>
<dbReference type="Proteomes" id="UP000054886">
    <property type="component" value="Unassembled WGS sequence"/>
</dbReference>
<feature type="compositionally biased region" description="Polar residues" evidence="1">
    <location>
        <begin position="745"/>
        <end position="754"/>
    </location>
</feature>
<dbReference type="GO" id="GO:0051453">
    <property type="term" value="P:regulation of intracellular pH"/>
    <property type="evidence" value="ECO:0007669"/>
    <property type="project" value="EnsemblFungi"/>
</dbReference>
<evidence type="ECO:0000313" key="4">
    <source>
        <dbReference type="Proteomes" id="UP000054886"/>
    </source>
</evidence>
<evidence type="ECO:0000256" key="1">
    <source>
        <dbReference type="SAM" id="MobiDB-lite"/>
    </source>
</evidence>
<dbReference type="GO" id="GO:0030674">
    <property type="term" value="F:protein-macromolecule adaptor activity"/>
    <property type="evidence" value="ECO:0007669"/>
    <property type="project" value="EnsemblFungi"/>
</dbReference>
<comment type="caution">
    <text evidence="3">The sequence shown here is derived from an EMBL/GenBank/DDBJ whole genome shotgun (WGS) entry which is preliminary data.</text>
</comment>
<dbReference type="SMART" id="SM01017">
    <property type="entry name" value="Arrestin_C"/>
    <property type="match status" value="1"/>
</dbReference>
<dbReference type="Pfam" id="PF00339">
    <property type="entry name" value="Arrestin_N"/>
    <property type="match status" value="1"/>
</dbReference>
<dbReference type="GO" id="GO:0005829">
    <property type="term" value="C:cytosol"/>
    <property type="evidence" value="ECO:0007669"/>
    <property type="project" value="TreeGrafter"/>
</dbReference>
<dbReference type="GO" id="GO:1903577">
    <property type="term" value="P:cellular response to L-arginine"/>
    <property type="evidence" value="ECO:0007669"/>
    <property type="project" value="EnsemblFungi"/>
</dbReference>
<dbReference type="InterPro" id="IPR011022">
    <property type="entry name" value="Arrestin_C-like"/>
</dbReference>
<dbReference type="PANTHER" id="PTHR11188">
    <property type="entry name" value="ARRESTIN DOMAIN CONTAINING PROTEIN"/>
    <property type="match status" value="1"/>
</dbReference>
<dbReference type="PANTHER" id="PTHR11188:SF174">
    <property type="entry name" value="ARRESTIN-RELATED TRAFFICKING ADAPTER 10-RELATED"/>
    <property type="match status" value="1"/>
</dbReference>
<gene>
    <name evidence="3" type="ORF">AO440_003991</name>
</gene>
<dbReference type="InterPro" id="IPR011021">
    <property type="entry name" value="Arrestin-like_N"/>
</dbReference>
<feature type="domain" description="Arrestin C-terminal-like" evidence="2">
    <location>
        <begin position="420"/>
        <end position="589"/>
    </location>
</feature>
<feature type="region of interest" description="Disordered" evidence="1">
    <location>
        <begin position="266"/>
        <end position="340"/>
    </location>
</feature>
<accession>A0A0W0D8G0</accession>
<proteinExistence type="predicted"/>
<dbReference type="InterPro" id="IPR014756">
    <property type="entry name" value="Ig_E-set"/>
</dbReference>
<dbReference type="VEuPathDB" id="FungiDB:GWK60_M03003"/>
<dbReference type="AlphaFoldDB" id="A0A0W0D8G0"/>
<dbReference type="EMBL" id="LLZZ01000106">
    <property type="protein sequence ID" value="KTB08135.1"/>
    <property type="molecule type" value="Genomic_DNA"/>
</dbReference>
<dbReference type="SUPFAM" id="SSF81296">
    <property type="entry name" value="E set domains"/>
    <property type="match status" value="1"/>
</dbReference>
<dbReference type="VEuPathDB" id="FungiDB:CAGL0M03135g"/>
<dbReference type="VEuPathDB" id="FungiDB:B1J91_M03135g"/>
<feature type="compositionally biased region" description="Polar residues" evidence="1">
    <location>
        <begin position="185"/>
        <end position="205"/>
    </location>
</feature>
<feature type="region of interest" description="Disordered" evidence="1">
    <location>
        <begin position="118"/>
        <end position="210"/>
    </location>
</feature>
<feature type="compositionally biased region" description="Polar residues" evidence="1">
    <location>
        <begin position="308"/>
        <end position="317"/>
    </location>
</feature>
<feature type="compositionally biased region" description="Polar residues" evidence="1">
    <location>
        <begin position="273"/>
        <end position="287"/>
    </location>
</feature>
<dbReference type="GO" id="GO:0005769">
    <property type="term" value="C:early endosome"/>
    <property type="evidence" value="ECO:0007669"/>
    <property type="project" value="EnsemblFungi"/>
</dbReference>
<dbReference type="GO" id="GO:2000397">
    <property type="term" value="P:positive regulation of ubiquitin-dependent endocytosis"/>
    <property type="evidence" value="ECO:0007669"/>
    <property type="project" value="EnsemblFungi"/>
</dbReference>
<feature type="compositionally biased region" description="Low complexity" evidence="1">
    <location>
        <begin position="128"/>
        <end position="156"/>
    </location>
</feature>
<evidence type="ECO:0000313" key="3">
    <source>
        <dbReference type="EMBL" id="KTB08135.1"/>
    </source>
</evidence>
<sequence>MPIADSNSPLFPIGKDLTIPTDAKPVASTASVQIYIKLAEPVVFLQDFENLNHSDKPPGILRGSLILRILKPTKVKNLTLNFKGYARTEWIEGIPPKKQEFAEINDIINHTWPFYQSSEHHHSHHAHSSTASSSPAASNATSNNSGSNTRTGTPGNEDSPVYKGTGAALYRPLPRSTSERALRTGATQSSTPTNFSPLKNNTVLRSKSKDNLDDFARKRVLSRASSHSTLTNNSFNSSSNNNNGHTLNKTLSPMSFLRRATSSNSAHAFGVNDTPSASHRNGASTPTHPAPTGSFISDILSGNFASPGDSTTHNHAGNSSHQVNSNNQSQQATADFDPVGENGTFQPGDYIYPFEQLIPQSYPETVKAEFGFVEYYLFISLERHGPFKSNLTGRTPVNIIRTQSDNSVEESEPIIISRDWENALFYDIVIGSKDIVLDAFLPINFRLSPMEKLTLHRIRIYVTETMEYFCKNQKVHRIEPTKKFLLAEHKGPRVPGLPKDANYNKAKNMGNLLLDESSGDLVNKEFQYQLFVPSKFNNHQKIHPDTTYDNIKANHWIKICLRLSRVVGDKRKHYEISIDSPMRVLHKLCSHANTLLPSYESHLIFNKQNFTDSSSQKNRESTNDNELGLYHDSNIFFPKEVLMSPLLSPDVQALDVNTESIYNAPYRVIRHDEFDDSRHKAGNDPSANVFNSPTLKSNIYQPDSIQRELASPQAVPLSPMLSSLSLTDFHQSNPPDFESLEDQLSAATTRSNSPMILPKDPPTYKEATHNDPSGVVASASIPKIKLSHSQESLPINNKNLRIKGLTPFSETASIDTLSNDGDIAAGFQFSSSPNLTHSLLRSHSPSMISLHTGENVKNTPRLDVSHDNMPSTIRDDRHFFNDISQILGDEAEENENHLKLSRTHESSNGEASARSSFDMSAINFRKDSVTAEPLLSNRNNSQISGIGNFAMPSKESLPILGSPTDSSVDITALYDRNSAAWHPLQLEGEIPLSPIVSNESHSNMLFKANQRPNDDATNTSHDDMLTRDVNPTDDSSGGLSDTDHRRTSHIGEHEKPITNAAETHKNINAVDSI</sequence>
<feature type="compositionally biased region" description="Basic and acidic residues" evidence="1">
    <location>
        <begin position="1041"/>
        <end position="1056"/>
    </location>
</feature>
<dbReference type="InterPro" id="IPR014752">
    <property type="entry name" value="Arrestin-like_C"/>
</dbReference>
<feature type="region of interest" description="Disordered" evidence="1">
    <location>
        <begin position="728"/>
        <end position="767"/>
    </location>
</feature>
<dbReference type="InterPro" id="IPR050357">
    <property type="entry name" value="Arrestin_domain-protein"/>
</dbReference>
<feature type="compositionally biased region" description="Low complexity" evidence="1">
    <location>
        <begin position="318"/>
        <end position="331"/>
    </location>
</feature>
<organism evidence="3 4">
    <name type="scientific">Candida glabrata</name>
    <name type="common">Yeast</name>
    <name type="synonym">Torulopsis glabrata</name>
    <dbReference type="NCBI Taxonomy" id="5478"/>
    <lineage>
        <taxon>Eukaryota</taxon>
        <taxon>Fungi</taxon>
        <taxon>Dikarya</taxon>
        <taxon>Ascomycota</taxon>
        <taxon>Saccharomycotina</taxon>
        <taxon>Saccharomycetes</taxon>
        <taxon>Saccharomycetales</taxon>
        <taxon>Saccharomycetaceae</taxon>
        <taxon>Nakaseomyces</taxon>
    </lineage>
</organism>
<dbReference type="Gene3D" id="2.60.40.640">
    <property type="match status" value="2"/>
</dbReference>
<name>A0A0W0D8G0_CANGB</name>
<evidence type="ECO:0000259" key="2">
    <source>
        <dbReference type="SMART" id="SM01017"/>
    </source>
</evidence>
<reference evidence="3 4" key="1">
    <citation type="submission" date="2015-10" db="EMBL/GenBank/DDBJ databases">
        <title>Draft genomes sequences of Candida glabrata isolates 1A, 1B, 2A, 2B, 3A and 3B.</title>
        <authorList>
            <person name="Haavelsrud O.E."/>
            <person name="Gaustad P."/>
        </authorList>
    </citation>
    <scope>NUCLEOTIDE SEQUENCE [LARGE SCALE GENOMIC DNA]</scope>
    <source>
        <strain evidence="3">910700640</strain>
    </source>
</reference>
<protein>
    <submittedName>
        <fullName evidence="3">Arrestin-related trafficking adapter 3</fullName>
    </submittedName>
</protein>
<feature type="compositionally biased region" description="Low complexity" evidence="1">
    <location>
        <begin position="225"/>
        <end position="248"/>
    </location>
</feature>
<dbReference type="GO" id="GO:0070086">
    <property type="term" value="P:ubiquitin-dependent endocytosis"/>
    <property type="evidence" value="ECO:0007669"/>
    <property type="project" value="EnsemblFungi"/>
</dbReference>
<feature type="region of interest" description="Disordered" evidence="1">
    <location>
        <begin position="1009"/>
        <end position="1073"/>
    </location>
</feature>
<feature type="region of interest" description="Disordered" evidence="1">
    <location>
        <begin position="224"/>
        <end position="250"/>
    </location>
</feature>
<dbReference type="GO" id="GO:0031625">
    <property type="term" value="F:ubiquitin protein ligase binding"/>
    <property type="evidence" value="ECO:0007669"/>
    <property type="project" value="EnsemblFungi"/>
</dbReference>
<dbReference type="Pfam" id="PF02752">
    <property type="entry name" value="Arrestin_C"/>
    <property type="match status" value="1"/>
</dbReference>